<evidence type="ECO:0000259" key="7">
    <source>
        <dbReference type="PROSITE" id="PS50045"/>
    </source>
</evidence>
<dbReference type="InterPro" id="IPR058031">
    <property type="entry name" value="AAA_lid_NorR"/>
</dbReference>
<dbReference type="OrthoDB" id="9761705at2"/>
<keyword evidence="5" id="KW-0804">Transcription</keyword>
<feature type="domain" description="Sigma-54 factor interaction" evidence="7">
    <location>
        <begin position="148"/>
        <end position="377"/>
    </location>
</feature>
<dbReference type="RefSeq" id="WP_121281440.1">
    <property type="nucleotide sequence ID" value="NZ_RBZV01000016.1"/>
</dbReference>
<sequence length="485" mass="53080">MTIAFNPSHAERTVLFVSLKPDTESIDALIAAGWHVVHAKPSQQVERLLERGAIRVGVVDLPKACDAQQLAEIESCISRTDATWIAQVCPGQADEEPIRRFILDYCFDFVTLPCMDERLAMVLGHARGLSVLREKVVQEPPAAHCSTMIGECEAMQQLYRGVDKCARTNAPVFIAGESGTGKELTACAIHERSTRSGRPFVAINCAAIPPSLLQSELFGHERGAFTGALQKKIGRIEAAAGGTLFLDEIGDMPHECQAVLLRFLQEGTIERLGGNGPIKVDARIVSATHVDLMSAIEAGRFRSDLYHRLCVLRLDEPPLRARGNDIKLLAQHALALHKRDGARKLRGFSSDAIASMFNYGWPGNVRELINCVRRAVVMAEGRFITSADLGLPDAGHRVGRTLAEIRCDAERAAVREALARHAYSLSSAAQELGISRATLYRLLNSIGLRTEAPMMRHLRMMDAENTPPEVPCAAPRPEAEHRVSP</sequence>
<dbReference type="AlphaFoldDB" id="A0A494WZ69"/>
<dbReference type="EMBL" id="RBZV01000016">
    <property type="protein sequence ID" value="RKP43825.1"/>
    <property type="molecule type" value="Genomic_DNA"/>
</dbReference>
<evidence type="ECO:0000256" key="6">
    <source>
        <dbReference type="SAM" id="MobiDB-lite"/>
    </source>
</evidence>
<evidence type="ECO:0000313" key="8">
    <source>
        <dbReference type="EMBL" id="RKP43825.1"/>
    </source>
</evidence>
<gene>
    <name evidence="8" type="ORF">D7S89_24390</name>
</gene>
<keyword evidence="1" id="KW-0547">Nucleotide-binding</keyword>
<reference evidence="8 9" key="1">
    <citation type="submission" date="2018-10" db="EMBL/GenBank/DDBJ databases">
        <title>Paraburkholderia sp. 7MK8-2, isolated from soil.</title>
        <authorList>
            <person name="Gao Z.-H."/>
            <person name="Qiu L.-H."/>
        </authorList>
    </citation>
    <scope>NUCLEOTIDE SEQUENCE [LARGE SCALE GENOMIC DNA]</scope>
    <source>
        <strain evidence="8 9">7MK8-2</strain>
    </source>
</reference>
<dbReference type="PANTHER" id="PTHR32071:SF120">
    <property type="entry name" value="TRANSCRIPTIONAL REGULATOR-RELATED"/>
    <property type="match status" value="1"/>
</dbReference>
<dbReference type="Gene3D" id="1.10.8.60">
    <property type="match status" value="1"/>
</dbReference>
<dbReference type="SUPFAM" id="SSF52540">
    <property type="entry name" value="P-loop containing nucleoside triphosphate hydrolases"/>
    <property type="match status" value="1"/>
</dbReference>
<dbReference type="SMART" id="SM00382">
    <property type="entry name" value="AAA"/>
    <property type="match status" value="1"/>
</dbReference>
<dbReference type="InterPro" id="IPR002078">
    <property type="entry name" value="Sigma_54_int"/>
</dbReference>
<dbReference type="InterPro" id="IPR045343">
    <property type="entry name" value="VpsR"/>
</dbReference>
<organism evidence="8 9">
    <name type="scientific">Trinickia fusca</name>
    <dbReference type="NCBI Taxonomy" id="2419777"/>
    <lineage>
        <taxon>Bacteria</taxon>
        <taxon>Pseudomonadati</taxon>
        <taxon>Pseudomonadota</taxon>
        <taxon>Betaproteobacteria</taxon>
        <taxon>Burkholderiales</taxon>
        <taxon>Burkholderiaceae</taxon>
        <taxon>Trinickia</taxon>
    </lineage>
</organism>
<feature type="region of interest" description="Disordered" evidence="6">
    <location>
        <begin position="465"/>
        <end position="485"/>
    </location>
</feature>
<dbReference type="GO" id="GO:0005524">
    <property type="term" value="F:ATP binding"/>
    <property type="evidence" value="ECO:0007669"/>
    <property type="project" value="UniProtKB-KW"/>
</dbReference>
<keyword evidence="9" id="KW-1185">Reference proteome</keyword>
<proteinExistence type="predicted"/>
<dbReference type="Pfam" id="PF25601">
    <property type="entry name" value="AAA_lid_14"/>
    <property type="match status" value="1"/>
</dbReference>
<dbReference type="Gene3D" id="3.40.50.300">
    <property type="entry name" value="P-loop containing nucleotide triphosphate hydrolases"/>
    <property type="match status" value="1"/>
</dbReference>
<comment type="caution">
    <text evidence="8">The sequence shown here is derived from an EMBL/GenBank/DDBJ whole genome shotgun (WGS) entry which is preliminary data.</text>
</comment>
<dbReference type="PROSITE" id="PS00688">
    <property type="entry name" value="SIGMA54_INTERACT_3"/>
    <property type="match status" value="1"/>
</dbReference>
<dbReference type="PRINTS" id="PR01590">
    <property type="entry name" value="HTHFIS"/>
</dbReference>
<evidence type="ECO:0000313" key="9">
    <source>
        <dbReference type="Proteomes" id="UP000280434"/>
    </source>
</evidence>
<dbReference type="SUPFAM" id="SSF46689">
    <property type="entry name" value="Homeodomain-like"/>
    <property type="match status" value="1"/>
</dbReference>
<dbReference type="Pfam" id="PF00158">
    <property type="entry name" value="Sigma54_activat"/>
    <property type="match status" value="1"/>
</dbReference>
<accession>A0A494WZ69</accession>
<dbReference type="Gene3D" id="1.10.10.60">
    <property type="entry name" value="Homeodomain-like"/>
    <property type="match status" value="1"/>
</dbReference>
<evidence type="ECO:0000256" key="2">
    <source>
        <dbReference type="ARBA" id="ARBA00022840"/>
    </source>
</evidence>
<name>A0A494WZ69_9BURK</name>
<dbReference type="Proteomes" id="UP000280434">
    <property type="component" value="Unassembled WGS sequence"/>
</dbReference>
<dbReference type="CDD" id="cd00009">
    <property type="entry name" value="AAA"/>
    <property type="match status" value="1"/>
</dbReference>
<keyword evidence="3" id="KW-0805">Transcription regulation</keyword>
<dbReference type="InterPro" id="IPR002197">
    <property type="entry name" value="HTH_Fis"/>
</dbReference>
<dbReference type="PANTHER" id="PTHR32071">
    <property type="entry name" value="TRANSCRIPTIONAL REGULATORY PROTEIN"/>
    <property type="match status" value="1"/>
</dbReference>
<keyword evidence="2" id="KW-0067">ATP-binding</keyword>
<evidence type="ECO:0000256" key="1">
    <source>
        <dbReference type="ARBA" id="ARBA00022741"/>
    </source>
</evidence>
<dbReference type="InterPro" id="IPR025943">
    <property type="entry name" value="Sigma_54_int_dom_ATP-bd_2"/>
</dbReference>
<dbReference type="GO" id="GO:0043565">
    <property type="term" value="F:sequence-specific DNA binding"/>
    <property type="evidence" value="ECO:0007669"/>
    <property type="project" value="InterPro"/>
</dbReference>
<evidence type="ECO:0000256" key="4">
    <source>
        <dbReference type="ARBA" id="ARBA00023125"/>
    </source>
</evidence>
<protein>
    <submittedName>
        <fullName evidence="8">Sigma-54-dependent Fis family transcriptional regulator</fullName>
    </submittedName>
</protein>
<dbReference type="PROSITE" id="PS50045">
    <property type="entry name" value="SIGMA54_INTERACT_4"/>
    <property type="match status" value="1"/>
</dbReference>
<dbReference type="Pfam" id="PF02954">
    <property type="entry name" value="HTH_8"/>
    <property type="match status" value="1"/>
</dbReference>
<dbReference type="FunFam" id="3.40.50.300:FF:000006">
    <property type="entry name" value="DNA-binding transcriptional regulator NtrC"/>
    <property type="match status" value="1"/>
</dbReference>
<dbReference type="GO" id="GO:0006355">
    <property type="term" value="P:regulation of DNA-templated transcription"/>
    <property type="evidence" value="ECO:0007669"/>
    <property type="project" value="InterPro"/>
</dbReference>
<dbReference type="Pfam" id="PF20161">
    <property type="entry name" value="VpsR"/>
    <property type="match status" value="1"/>
</dbReference>
<dbReference type="InterPro" id="IPR009057">
    <property type="entry name" value="Homeodomain-like_sf"/>
</dbReference>
<dbReference type="InterPro" id="IPR027417">
    <property type="entry name" value="P-loop_NTPase"/>
</dbReference>
<dbReference type="InterPro" id="IPR003593">
    <property type="entry name" value="AAA+_ATPase"/>
</dbReference>
<evidence type="ECO:0000256" key="5">
    <source>
        <dbReference type="ARBA" id="ARBA00023163"/>
    </source>
</evidence>
<dbReference type="PROSITE" id="PS00676">
    <property type="entry name" value="SIGMA54_INTERACT_2"/>
    <property type="match status" value="1"/>
</dbReference>
<evidence type="ECO:0000256" key="3">
    <source>
        <dbReference type="ARBA" id="ARBA00023015"/>
    </source>
</evidence>
<dbReference type="InterPro" id="IPR025944">
    <property type="entry name" value="Sigma_54_int_dom_CS"/>
</dbReference>
<keyword evidence="4" id="KW-0238">DNA-binding</keyword>